<feature type="region of interest" description="Disordered" evidence="11">
    <location>
        <begin position="133"/>
        <end position="187"/>
    </location>
</feature>
<comment type="subcellular location">
    <subcellularLocation>
        <location evidence="1">Nucleus</location>
    </subcellularLocation>
</comment>
<keyword evidence="3" id="KW-0677">Repeat</keyword>
<keyword evidence="6" id="KW-0805">Transcription regulation</keyword>
<dbReference type="InterPro" id="IPR000210">
    <property type="entry name" value="BTB/POZ_dom"/>
</dbReference>
<sequence>MAAVAAPLSMVYRSDQQPKQLGQVLHEFLKNGEFCDIKLLVGSAQINVHKVILAAFSPYFYQILQQNVSLLTLHNFDEKAVRSVIDFCYTGTIMVDTVSAEKLLPLAQTLQIQEVEKLCRTFLTAQQSLTGSEISPNRRHHFPTGIRNREENETVEVESSGRFSPRASPSVSTSGRPSSEAGSVENTDLEVISIKTEVNDEFLTDQYIQQKQKSRSGSKLRDDEPQISQMSPVSFRPSSGYNRPPPQLQLISQWKDTKCTGSSYDGTPRLQLISSRRGSSYVHTEPSPELLLMSQPKDSSAEQKSSLPLPQTQQKESLYTNCEVKSGGNIDSLDPSQDNQSSQLSDMLMCRVCHQVFTSSDSLKSHMKIHTQTWPKKTSKLQQGDIDTSSKNLFTCGTCGKYFKDSQALKFHRYNHILRFPCNLCGRRFSRSWNLLRHKKTHYKSDEFVSIDSSYIDSPNVSTSNDQLFTSSSTENEYIMTMSSVHNDPTQTFSSSNNSTVLESSVDLTTEMDTGEDENENRGEFRERENENKDVAKLLMLKFHEVYIHIVLKQVWVVNVRNETLTAAKTTPFFICLSSGGV</sequence>
<dbReference type="PANTHER" id="PTHR46105">
    <property type="entry name" value="AGAP004733-PA"/>
    <property type="match status" value="1"/>
</dbReference>
<evidence type="ECO:0000256" key="6">
    <source>
        <dbReference type="ARBA" id="ARBA00023015"/>
    </source>
</evidence>
<keyword evidence="4 10" id="KW-0863">Zinc-finger</keyword>
<evidence type="ECO:0000259" key="12">
    <source>
        <dbReference type="PROSITE" id="PS50097"/>
    </source>
</evidence>
<feature type="domain" description="C2H2-type" evidence="13">
    <location>
        <begin position="420"/>
        <end position="447"/>
    </location>
</feature>
<proteinExistence type="predicted"/>
<keyword evidence="9" id="KW-0539">Nucleus</keyword>
<keyword evidence="2" id="KW-0479">Metal-binding</keyword>
<dbReference type="InterPro" id="IPR050457">
    <property type="entry name" value="ZnFinger_BTB_dom_contain"/>
</dbReference>
<feature type="compositionally biased region" description="Low complexity" evidence="11">
    <location>
        <begin position="168"/>
        <end position="179"/>
    </location>
</feature>
<accession>A0ABQ9E8G8</accession>
<keyword evidence="5" id="KW-0862">Zinc</keyword>
<evidence type="ECO:0000313" key="14">
    <source>
        <dbReference type="EMBL" id="KAJ8301612.1"/>
    </source>
</evidence>
<dbReference type="SUPFAM" id="SSF54695">
    <property type="entry name" value="POZ domain"/>
    <property type="match status" value="1"/>
</dbReference>
<dbReference type="Gene3D" id="3.30.710.10">
    <property type="entry name" value="Potassium Channel Kv1.1, Chain A"/>
    <property type="match status" value="1"/>
</dbReference>
<evidence type="ECO:0000256" key="9">
    <source>
        <dbReference type="ARBA" id="ARBA00023242"/>
    </source>
</evidence>
<keyword evidence="8" id="KW-0804">Transcription</keyword>
<organism evidence="14 15">
    <name type="scientific">Tegillarca granosa</name>
    <name type="common">Malaysian cockle</name>
    <name type="synonym">Anadara granosa</name>
    <dbReference type="NCBI Taxonomy" id="220873"/>
    <lineage>
        <taxon>Eukaryota</taxon>
        <taxon>Metazoa</taxon>
        <taxon>Spiralia</taxon>
        <taxon>Lophotrochozoa</taxon>
        <taxon>Mollusca</taxon>
        <taxon>Bivalvia</taxon>
        <taxon>Autobranchia</taxon>
        <taxon>Pteriomorphia</taxon>
        <taxon>Arcoida</taxon>
        <taxon>Arcoidea</taxon>
        <taxon>Arcidae</taxon>
        <taxon>Tegillarca</taxon>
    </lineage>
</organism>
<evidence type="ECO:0000256" key="5">
    <source>
        <dbReference type="ARBA" id="ARBA00022833"/>
    </source>
</evidence>
<dbReference type="PROSITE" id="PS00028">
    <property type="entry name" value="ZINC_FINGER_C2H2_1"/>
    <property type="match status" value="3"/>
</dbReference>
<feature type="non-terminal residue" evidence="14">
    <location>
        <position position="582"/>
    </location>
</feature>
<comment type="caution">
    <text evidence="14">The sequence shown here is derived from an EMBL/GenBank/DDBJ whole genome shotgun (WGS) entry which is preliminary data.</text>
</comment>
<dbReference type="InterPro" id="IPR013087">
    <property type="entry name" value="Znf_C2H2_type"/>
</dbReference>
<evidence type="ECO:0000256" key="11">
    <source>
        <dbReference type="SAM" id="MobiDB-lite"/>
    </source>
</evidence>
<dbReference type="Pfam" id="PF00651">
    <property type="entry name" value="BTB"/>
    <property type="match status" value="1"/>
</dbReference>
<gene>
    <name evidence="14" type="ORF">KUTeg_020599</name>
</gene>
<evidence type="ECO:0000256" key="3">
    <source>
        <dbReference type="ARBA" id="ARBA00022737"/>
    </source>
</evidence>
<feature type="compositionally biased region" description="Polar residues" evidence="11">
    <location>
        <begin position="296"/>
        <end position="317"/>
    </location>
</feature>
<dbReference type="SMART" id="SM00225">
    <property type="entry name" value="BTB"/>
    <property type="match status" value="1"/>
</dbReference>
<dbReference type="Proteomes" id="UP001217089">
    <property type="component" value="Unassembled WGS sequence"/>
</dbReference>
<keyword evidence="7" id="KW-0238">DNA-binding</keyword>
<feature type="compositionally biased region" description="Basic and acidic residues" evidence="11">
    <location>
        <begin position="520"/>
        <end position="529"/>
    </location>
</feature>
<dbReference type="PROSITE" id="PS50157">
    <property type="entry name" value="ZINC_FINGER_C2H2_2"/>
    <property type="match status" value="3"/>
</dbReference>
<keyword evidence="15" id="KW-1185">Reference proteome</keyword>
<feature type="domain" description="BTB" evidence="12">
    <location>
        <begin position="35"/>
        <end position="97"/>
    </location>
</feature>
<dbReference type="PROSITE" id="PS50097">
    <property type="entry name" value="BTB"/>
    <property type="match status" value="1"/>
</dbReference>
<feature type="region of interest" description="Disordered" evidence="11">
    <location>
        <begin position="207"/>
        <end position="247"/>
    </location>
</feature>
<evidence type="ECO:0000259" key="13">
    <source>
        <dbReference type="PROSITE" id="PS50157"/>
    </source>
</evidence>
<feature type="domain" description="C2H2-type" evidence="13">
    <location>
        <begin position="394"/>
        <end position="421"/>
    </location>
</feature>
<dbReference type="SUPFAM" id="SSF57667">
    <property type="entry name" value="beta-beta-alpha zinc fingers"/>
    <property type="match status" value="2"/>
</dbReference>
<feature type="region of interest" description="Disordered" evidence="11">
    <location>
        <begin position="508"/>
        <end position="529"/>
    </location>
</feature>
<feature type="domain" description="C2H2-type" evidence="13">
    <location>
        <begin position="348"/>
        <end position="375"/>
    </location>
</feature>
<evidence type="ECO:0000256" key="8">
    <source>
        <dbReference type="ARBA" id="ARBA00023163"/>
    </source>
</evidence>
<feature type="region of interest" description="Disordered" evidence="11">
    <location>
        <begin position="265"/>
        <end position="317"/>
    </location>
</feature>
<protein>
    <submittedName>
        <fullName evidence="14">Uncharacterized protein</fullName>
    </submittedName>
</protein>
<feature type="compositionally biased region" description="Polar residues" evidence="11">
    <location>
        <begin position="272"/>
        <end position="282"/>
    </location>
</feature>
<dbReference type="InterPro" id="IPR036236">
    <property type="entry name" value="Znf_C2H2_sf"/>
</dbReference>
<dbReference type="EMBL" id="JARBDR010000918">
    <property type="protein sequence ID" value="KAJ8301612.1"/>
    <property type="molecule type" value="Genomic_DNA"/>
</dbReference>
<name>A0ABQ9E8G8_TEGGR</name>
<reference evidence="14 15" key="1">
    <citation type="submission" date="2022-12" db="EMBL/GenBank/DDBJ databases">
        <title>Chromosome-level genome of Tegillarca granosa.</title>
        <authorList>
            <person name="Kim J."/>
        </authorList>
    </citation>
    <scope>NUCLEOTIDE SEQUENCE [LARGE SCALE GENOMIC DNA]</scope>
    <source>
        <strain evidence="14">Teg-2019</strain>
        <tissue evidence="14">Adductor muscle</tissue>
    </source>
</reference>
<evidence type="ECO:0000256" key="10">
    <source>
        <dbReference type="PROSITE-ProRule" id="PRU00042"/>
    </source>
</evidence>
<evidence type="ECO:0000313" key="15">
    <source>
        <dbReference type="Proteomes" id="UP001217089"/>
    </source>
</evidence>
<evidence type="ECO:0000256" key="7">
    <source>
        <dbReference type="ARBA" id="ARBA00023125"/>
    </source>
</evidence>
<feature type="compositionally biased region" description="Polar residues" evidence="11">
    <location>
        <begin position="226"/>
        <end position="241"/>
    </location>
</feature>
<dbReference type="Pfam" id="PF00096">
    <property type="entry name" value="zf-C2H2"/>
    <property type="match status" value="2"/>
</dbReference>
<evidence type="ECO:0000256" key="1">
    <source>
        <dbReference type="ARBA" id="ARBA00004123"/>
    </source>
</evidence>
<dbReference type="InterPro" id="IPR011333">
    <property type="entry name" value="SKP1/BTB/POZ_sf"/>
</dbReference>
<dbReference type="SMART" id="SM00355">
    <property type="entry name" value="ZnF_C2H2"/>
    <property type="match status" value="3"/>
</dbReference>
<evidence type="ECO:0000256" key="4">
    <source>
        <dbReference type="ARBA" id="ARBA00022771"/>
    </source>
</evidence>
<dbReference type="Gene3D" id="3.30.160.60">
    <property type="entry name" value="Classic Zinc Finger"/>
    <property type="match status" value="2"/>
</dbReference>
<dbReference type="PANTHER" id="PTHR46105:SF5">
    <property type="entry name" value="ZINC FINGER AND BTB DOMAIN-CONTAINING PROTEIN 44 ISOFORM X1"/>
    <property type="match status" value="1"/>
</dbReference>
<evidence type="ECO:0000256" key="2">
    <source>
        <dbReference type="ARBA" id="ARBA00022723"/>
    </source>
</evidence>